<dbReference type="InterPro" id="IPR036565">
    <property type="entry name" value="Mur-like_cat_sf"/>
</dbReference>
<feature type="binding site" evidence="7">
    <location>
        <position position="30"/>
    </location>
    <ligand>
        <name>UDP-N-acetyl-alpha-D-muramoyl-L-alanyl-D-glutamate</name>
        <dbReference type="ChEBI" id="CHEBI:83900"/>
    </ligand>
</feature>
<protein>
    <recommendedName>
        <fullName evidence="7">UDP-N-acetylmuramoyl-L-alanyl-D-glutamate--2,6-diaminopimelate ligase</fullName>
        <ecNumber evidence="7">6.3.2.13</ecNumber>
    </recommendedName>
    <alternativeName>
        <fullName evidence="7">Meso-A2pm-adding enzyme</fullName>
    </alternativeName>
    <alternativeName>
        <fullName evidence="7">Meso-diaminopimelate-adding enzyme</fullName>
    </alternativeName>
    <alternativeName>
        <fullName evidence="7">UDP-MurNAc-L-Ala-D-Glu:meso-diaminopimelate ligase</fullName>
    </alternativeName>
    <alternativeName>
        <fullName evidence="7">UDP-MurNAc-tripeptide synthetase</fullName>
    </alternativeName>
    <alternativeName>
        <fullName evidence="7">UDP-N-acetylmuramyl-tripeptide synthetase</fullName>
    </alternativeName>
</protein>
<evidence type="ECO:0000256" key="1">
    <source>
        <dbReference type="ARBA" id="ARBA00005898"/>
    </source>
</evidence>
<dbReference type="EC" id="6.3.2.13" evidence="7"/>
<dbReference type="EMBL" id="JACOIJ010000014">
    <property type="protein sequence ID" value="MBD1429698.1"/>
    <property type="molecule type" value="Genomic_DNA"/>
</dbReference>
<evidence type="ECO:0000256" key="7">
    <source>
        <dbReference type="HAMAP-Rule" id="MF_00208"/>
    </source>
</evidence>
<dbReference type="InterPro" id="IPR000713">
    <property type="entry name" value="Mur_ligase_N"/>
</dbReference>
<evidence type="ECO:0000259" key="9">
    <source>
        <dbReference type="Pfam" id="PF01225"/>
    </source>
</evidence>
<feature type="binding site" evidence="7">
    <location>
        <position position="186"/>
    </location>
    <ligand>
        <name>UDP-N-acetyl-alpha-D-muramoyl-L-alanyl-D-glutamate</name>
        <dbReference type="ChEBI" id="CHEBI:83900"/>
    </ligand>
</feature>
<keyword evidence="5 7" id="KW-0131">Cell cycle</keyword>
<dbReference type="Pfam" id="PF01225">
    <property type="entry name" value="Mur_ligase"/>
    <property type="match status" value="1"/>
</dbReference>
<feature type="domain" description="Mur ligase C-terminal" evidence="10">
    <location>
        <begin position="327"/>
        <end position="457"/>
    </location>
</feature>
<sequence length="484" mass="53317">MILKELLHAIPVLQVIGSLDVEVNAITFDTRQVQQGSLFVAVRGVHTDGHLYLAKAIESNAAVVVLEDLPEDINSEVTYIKVSDSAYALGIIAGNFYGNPSQNLKLVGVTGTNGKTTVATLLFNLFKQMGYHVGLLSTVENRIGSTVVPATHTTPDPVALNKLLCQMVDDGCDYCFMEVSSHAIVQQRIVGLRFAGGIFTNITHDHLDFHGTFDNYIKAKKKFFDDLDGFAFALTNVDDKNGNVMLQNTFAHRKTYGLQNMADFKAKVLESHFDGMLLQIDAHDLWVKLVGGFNAYNLLAVYASAILLEQETQKVLVALSEISGAEGRFETVRSKSGIVGIVDYAHTPDAVENVLETVKDLRNAGQQIITVLGCGGDRDKTKRPEMANVALKYSDKLIITSDNPRTEDPVQIIKDMEVGISPEKKKNTFSITDRREAIRAAVHLANPGDIVLVAGKGHEKYQEINGVRHHFDDREELENTFNEQ</sequence>
<comment type="caution">
    <text evidence="12">The sequence shown here is derived from an EMBL/GenBank/DDBJ whole genome shotgun (WGS) entry which is preliminary data.</text>
</comment>
<dbReference type="Gene3D" id="3.40.1390.10">
    <property type="entry name" value="MurE/MurF, N-terminal domain"/>
    <property type="match status" value="1"/>
</dbReference>
<evidence type="ECO:0000256" key="8">
    <source>
        <dbReference type="RuleBase" id="RU004135"/>
    </source>
</evidence>
<comment type="PTM">
    <text evidence="7">Carboxylation is probably crucial for Mg(2+) binding and, consequently, for the gamma-phosphate positioning of ATP.</text>
</comment>
<name>A0ABR7YEG0_9SPHI</name>
<feature type="binding site" evidence="7">
    <location>
        <begin position="153"/>
        <end position="154"/>
    </location>
    <ligand>
        <name>UDP-N-acetyl-alpha-D-muramoyl-L-alanyl-D-glutamate</name>
        <dbReference type="ChEBI" id="CHEBI:83900"/>
    </ligand>
</feature>
<dbReference type="PANTHER" id="PTHR23135">
    <property type="entry name" value="MUR LIGASE FAMILY MEMBER"/>
    <property type="match status" value="1"/>
</dbReference>
<dbReference type="SUPFAM" id="SSF63418">
    <property type="entry name" value="MurE/MurF N-terminal domain"/>
    <property type="match status" value="1"/>
</dbReference>
<evidence type="ECO:0000256" key="2">
    <source>
        <dbReference type="ARBA" id="ARBA00022618"/>
    </source>
</evidence>
<feature type="short sequence motif" description="Meso-diaminopimelate recognition motif" evidence="7">
    <location>
        <begin position="402"/>
        <end position="405"/>
    </location>
</feature>
<dbReference type="SUPFAM" id="SSF53244">
    <property type="entry name" value="MurD-like peptide ligases, peptide-binding domain"/>
    <property type="match status" value="1"/>
</dbReference>
<keyword evidence="4 7" id="KW-0573">Peptidoglycan synthesis</keyword>
<evidence type="ECO:0000256" key="4">
    <source>
        <dbReference type="ARBA" id="ARBA00022984"/>
    </source>
</evidence>
<keyword evidence="2 7" id="KW-0132">Cell division</keyword>
<dbReference type="GO" id="GO:0008765">
    <property type="term" value="F:UDP-N-acetylmuramoylalanyl-D-glutamate-2,6-diaminopimelate ligase activity"/>
    <property type="evidence" value="ECO:0007669"/>
    <property type="project" value="UniProtKB-EC"/>
</dbReference>
<keyword evidence="6 7" id="KW-0961">Cell wall biogenesis/degradation</keyword>
<dbReference type="NCBIfam" id="TIGR01085">
    <property type="entry name" value="murE"/>
    <property type="match status" value="1"/>
</dbReference>
<reference evidence="12 13" key="1">
    <citation type="submission" date="2020-08" db="EMBL/GenBank/DDBJ databases">
        <title>Sphingobacterium sp. DN04309 isolated from aquaculture water.</title>
        <authorList>
            <person name="Zhang M."/>
        </authorList>
    </citation>
    <scope>NUCLEOTIDE SEQUENCE [LARGE SCALE GENOMIC DNA]</scope>
    <source>
        <strain evidence="12 13">DN04309</strain>
    </source>
</reference>
<dbReference type="InterPro" id="IPR004101">
    <property type="entry name" value="Mur_ligase_C"/>
</dbReference>
<dbReference type="SUPFAM" id="SSF53623">
    <property type="entry name" value="MurD-like peptide ligases, catalytic domain"/>
    <property type="match status" value="1"/>
</dbReference>
<dbReference type="HAMAP" id="MF_00208">
    <property type="entry name" value="MurE"/>
    <property type="match status" value="1"/>
</dbReference>
<feature type="binding site" evidence="7">
    <location>
        <position position="455"/>
    </location>
    <ligand>
        <name>meso-2,6-diaminopimelate</name>
        <dbReference type="ChEBI" id="CHEBI:57791"/>
    </ligand>
</feature>
<feature type="binding site" evidence="7">
    <location>
        <position position="459"/>
    </location>
    <ligand>
        <name>meso-2,6-diaminopimelate</name>
        <dbReference type="ChEBI" id="CHEBI:57791"/>
    </ligand>
</feature>
<feature type="binding site" evidence="7">
    <location>
        <begin position="402"/>
        <end position="405"/>
    </location>
    <ligand>
        <name>meso-2,6-diaminopimelate</name>
        <dbReference type="ChEBI" id="CHEBI:57791"/>
    </ligand>
</feature>
<keyword evidence="7" id="KW-0067">ATP-binding</keyword>
<accession>A0ABR7YEG0</accession>
<dbReference type="InterPro" id="IPR036615">
    <property type="entry name" value="Mur_ligase_C_dom_sf"/>
</dbReference>
<evidence type="ECO:0000259" key="11">
    <source>
        <dbReference type="Pfam" id="PF08245"/>
    </source>
</evidence>
<keyword evidence="7 12" id="KW-0436">Ligase</keyword>
<evidence type="ECO:0000256" key="3">
    <source>
        <dbReference type="ARBA" id="ARBA00022960"/>
    </source>
</evidence>
<feature type="binding site" evidence="7">
    <location>
        <position position="378"/>
    </location>
    <ligand>
        <name>meso-2,6-diaminopimelate</name>
        <dbReference type="ChEBI" id="CHEBI:57791"/>
    </ligand>
</feature>
<feature type="domain" description="Mur ligase N-terminal catalytic" evidence="9">
    <location>
        <begin position="23"/>
        <end position="97"/>
    </location>
</feature>
<comment type="similarity">
    <text evidence="1 7">Belongs to the MurCDEF family. MurE subfamily.</text>
</comment>
<evidence type="ECO:0000256" key="5">
    <source>
        <dbReference type="ARBA" id="ARBA00023306"/>
    </source>
</evidence>
<keyword evidence="7" id="KW-0460">Magnesium</keyword>
<dbReference type="Pfam" id="PF08245">
    <property type="entry name" value="Mur_ligase_M"/>
    <property type="match status" value="1"/>
</dbReference>
<keyword evidence="3 7" id="KW-0133">Cell shape</keyword>
<keyword evidence="7" id="KW-0963">Cytoplasm</keyword>
<dbReference type="Gene3D" id="3.40.1190.10">
    <property type="entry name" value="Mur-like, catalytic domain"/>
    <property type="match status" value="1"/>
</dbReference>
<feature type="modified residue" description="N6-carboxylysine" evidence="7">
    <location>
        <position position="220"/>
    </location>
</feature>
<evidence type="ECO:0000313" key="12">
    <source>
        <dbReference type="EMBL" id="MBD1429698.1"/>
    </source>
</evidence>
<feature type="binding site" evidence="7">
    <location>
        <position position="180"/>
    </location>
    <ligand>
        <name>UDP-N-acetyl-alpha-D-muramoyl-L-alanyl-D-glutamate</name>
        <dbReference type="ChEBI" id="CHEBI:83900"/>
    </ligand>
</feature>
<dbReference type="InterPro" id="IPR013221">
    <property type="entry name" value="Mur_ligase_cen"/>
</dbReference>
<organism evidence="12 13">
    <name type="scientific">Sphingobacterium litopenaei</name>
    <dbReference type="NCBI Taxonomy" id="2763500"/>
    <lineage>
        <taxon>Bacteria</taxon>
        <taxon>Pseudomonadati</taxon>
        <taxon>Bacteroidota</taxon>
        <taxon>Sphingobacteriia</taxon>
        <taxon>Sphingobacteriales</taxon>
        <taxon>Sphingobacteriaceae</taxon>
        <taxon>Sphingobacterium</taxon>
    </lineage>
</organism>
<keyword evidence="13" id="KW-1185">Reference proteome</keyword>
<feature type="binding site" evidence="7">
    <location>
        <position position="188"/>
    </location>
    <ligand>
        <name>UDP-N-acetyl-alpha-D-muramoyl-L-alanyl-D-glutamate</name>
        <dbReference type="ChEBI" id="CHEBI:83900"/>
    </ligand>
</feature>
<dbReference type="RefSeq" id="WP_165291217.1">
    <property type="nucleotide sequence ID" value="NZ_JACOIJ010000014.1"/>
</dbReference>
<comment type="catalytic activity">
    <reaction evidence="7">
        <text>UDP-N-acetyl-alpha-D-muramoyl-L-alanyl-D-glutamate + meso-2,6-diaminopimelate + ATP = UDP-N-acetyl-alpha-D-muramoyl-L-alanyl-gamma-D-glutamyl-meso-2,6-diaminopimelate + ADP + phosphate + H(+)</text>
        <dbReference type="Rhea" id="RHEA:23676"/>
        <dbReference type="ChEBI" id="CHEBI:15378"/>
        <dbReference type="ChEBI" id="CHEBI:30616"/>
        <dbReference type="ChEBI" id="CHEBI:43474"/>
        <dbReference type="ChEBI" id="CHEBI:57791"/>
        <dbReference type="ChEBI" id="CHEBI:83900"/>
        <dbReference type="ChEBI" id="CHEBI:83905"/>
        <dbReference type="ChEBI" id="CHEBI:456216"/>
        <dbReference type="EC" id="6.3.2.13"/>
    </reaction>
</comment>
<dbReference type="Pfam" id="PF02875">
    <property type="entry name" value="Mur_ligase_C"/>
    <property type="match status" value="1"/>
</dbReference>
<comment type="subcellular location">
    <subcellularLocation>
        <location evidence="7 8">Cytoplasm</location>
    </subcellularLocation>
</comment>
<proteinExistence type="inferred from homology"/>
<dbReference type="PANTHER" id="PTHR23135:SF4">
    <property type="entry name" value="UDP-N-ACETYLMURAMOYL-L-ALANYL-D-GLUTAMATE--2,6-DIAMINOPIMELATE LIGASE MURE HOMOLOG, CHLOROPLASTIC"/>
    <property type="match status" value="1"/>
</dbReference>
<comment type="cofactor">
    <cofactor evidence="7">
        <name>Mg(2+)</name>
        <dbReference type="ChEBI" id="CHEBI:18420"/>
    </cofactor>
</comment>
<evidence type="ECO:0000259" key="10">
    <source>
        <dbReference type="Pfam" id="PF02875"/>
    </source>
</evidence>
<dbReference type="Proteomes" id="UP000651271">
    <property type="component" value="Unassembled WGS sequence"/>
</dbReference>
<dbReference type="NCBIfam" id="NF001126">
    <property type="entry name" value="PRK00139.1-4"/>
    <property type="match status" value="1"/>
</dbReference>
<comment type="caution">
    <text evidence="7">Lacks conserved residue(s) required for the propagation of feature annotation.</text>
</comment>
<gene>
    <name evidence="7" type="primary">murE</name>
    <name evidence="12" type="ORF">H8B04_08960</name>
</gene>
<feature type="domain" description="Mur ligase central" evidence="11">
    <location>
        <begin position="109"/>
        <end position="304"/>
    </location>
</feature>
<comment type="pathway">
    <text evidence="7 8">Cell wall biogenesis; peptidoglycan biosynthesis.</text>
</comment>
<evidence type="ECO:0000256" key="6">
    <source>
        <dbReference type="ARBA" id="ARBA00023316"/>
    </source>
</evidence>
<dbReference type="InterPro" id="IPR005761">
    <property type="entry name" value="UDP-N-AcMur-Glu-dNH2Pim_ligase"/>
</dbReference>
<dbReference type="Gene3D" id="3.90.190.20">
    <property type="entry name" value="Mur ligase, C-terminal domain"/>
    <property type="match status" value="1"/>
</dbReference>
<evidence type="ECO:0000313" key="13">
    <source>
        <dbReference type="Proteomes" id="UP000651271"/>
    </source>
</evidence>
<dbReference type="InterPro" id="IPR035911">
    <property type="entry name" value="MurE/MurF_N"/>
</dbReference>
<keyword evidence="7" id="KW-0547">Nucleotide-binding</keyword>
<feature type="binding site" evidence="7">
    <location>
        <begin position="111"/>
        <end position="117"/>
    </location>
    <ligand>
        <name>ATP</name>
        <dbReference type="ChEBI" id="CHEBI:30616"/>
    </ligand>
</feature>
<comment type="function">
    <text evidence="7">Catalyzes the addition of meso-diaminopimelic acid to the nucleotide precursor UDP-N-acetylmuramoyl-L-alanyl-D-glutamate (UMAG) in the biosynthesis of bacterial cell-wall peptidoglycan.</text>
</comment>